<dbReference type="Proteomes" id="UP000318288">
    <property type="component" value="Unassembled WGS sequence"/>
</dbReference>
<comment type="cofactor">
    <cofactor evidence="1">
        <name>Mg(2+)</name>
        <dbReference type="ChEBI" id="CHEBI:18420"/>
    </cofactor>
</comment>
<reference evidence="7 8" key="1">
    <citation type="submission" date="2019-02" db="EMBL/GenBank/DDBJ databases">
        <title>Deep-cultivation of Planctomycetes and their phenomic and genomic characterization uncovers novel biology.</title>
        <authorList>
            <person name="Wiegand S."/>
            <person name="Jogler M."/>
            <person name="Boedeker C."/>
            <person name="Pinto D."/>
            <person name="Vollmers J."/>
            <person name="Rivas-Marin E."/>
            <person name="Kohn T."/>
            <person name="Peeters S.H."/>
            <person name="Heuer A."/>
            <person name="Rast P."/>
            <person name="Oberbeckmann S."/>
            <person name="Bunk B."/>
            <person name="Jeske O."/>
            <person name="Meyerdierks A."/>
            <person name="Storesund J.E."/>
            <person name="Kallscheuer N."/>
            <person name="Luecker S."/>
            <person name="Lage O.M."/>
            <person name="Pohl T."/>
            <person name="Merkel B.J."/>
            <person name="Hornburger P."/>
            <person name="Mueller R.-W."/>
            <person name="Bruemmer F."/>
            <person name="Labrenz M."/>
            <person name="Spormann A.M."/>
            <person name="Op Den Camp H."/>
            <person name="Overmann J."/>
            <person name="Amann R."/>
            <person name="Jetten M.S.M."/>
            <person name="Mascher T."/>
            <person name="Medema M.H."/>
            <person name="Devos D.P."/>
            <person name="Kaster A.-K."/>
            <person name="Ovreas L."/>
            <person name="Rohde M."/>
            <person name="Galperin M.Y."/>
            <person name="Jogler C."/>
        </authorList>
    </citation>
    <scope>NUCLEOTIDE SEQUENCE [LARGE SCALE GENOMIC DNA]</scope>
    <source>
        <strain evidence="7 8">Poly51</strain>
    </source>
</reference>
<evidence type="ECO:0000256" key="6">
    <source>
        <dbReference type="SAM" id="MobiDB-lite"/>
    </source>
</evidence>
<sequence length="631" mass="69257">MSTELSQAATTESANSSIPSSRRKTSHLKDVPETLELRESLRARCDEVASKLDHRSPMTKDEMERVARRMIEEADLPEGYLGWLMVMLSSSFWKDALAAVPPERRLFLLPHCLKHAEGCPAEYDQFGMNCKECGACSIADFRGLAEEMGYRVLVAEGSPVVMKIIVGGYVDAVVGVACLNVLEKAIDKVLLAGIPCMAVPLLSSDCRNTKVDEAWVDQMIRTPYVPAAQATRSYVHLMRAAGDLFSNESLDRLAPRLRSQIPLGDDAVTLQSVGAMDAIAATEHIAYDFLARGGKHSRPFITLAAYDAMTGGLCTGPDADQAVAELPMSVRRAAISIETFHKASLVHDDIEDDDAYRYGQLAVHRRFGLPTAINVGDYLIGLGYRLLSRSDWGDTDAEKVKNGDASARADLVDALAAAHLRLSEGQGAELLWRDTRDRRLTPLDALKVYALKTSPAFEAALLCGIRLAGDAEPYREAIRTFSRNMGVAFQILNDLGDWIGDDSNKLSAGGDVFGGRPTLLWALALSALDEDGQQELLSLVEPDEIRDHMTEADRLAAVRRLYEKAKVFDTALALVDKHQARAEQVADELDVEELRRLFYFLVDTVLERPEMPTPAVVSLGVTVPLQTPVQR</sequence>
<keyword evidence="4" id="KW-0479">Metal-binding</keyword>
<organism evidence="7 8">
    <name type="scientific">Rubripirellula tenax</name>
    <dbReference type="NCBI Taxonomy" id="2528015"/>
    <lineage>
        <taxon>Bacteria</taxon>
        <taxon>Pseudomonadati</taxon>
        <taxon>Planctomycetota</taxon>
        <taxon>Planctomycetia</taxon>
        <taxon>Pirellulales</taxon>
        <taxon>Pirellulaceae</taxon>
        <taxon>Rubripirellula</taxon>
    </lineage>
</organism>
<gene>
    <name evidence="7" type="primary">sdsA</name>
    <name evidence="7" type="ORF">Poly51_50770</name>
</gene>
<dbReference type="OrthoDB" id="230531at2"/>
<dbReference type="PANTHER" id="PTHR12001">
    <property type="entry name" value="GERANYLGERANYL PYROPHOSPHATE SYNTHASE"/>
    <property type="match status" value="1"/>
</dbReference>
<feature type="compositionally biased region" description="Polar residues" evidence="6">
    <location>
        <begin position="1"/>
        <end position="20"/>
    </location>
</feature>
<name>A0A5C6EEL7_9BACT</name>
<dbReference type="EC" id="2.5.1.84" evidence="7"/>
<evidence type="ECO:0000313" key="7">
    <source>
        <dbReference type="EMBL" id="TWU47278.1"/>
    </source>
</evidence>
<dbReference type="Pfam" id="PF00348">
    <property type="entry name" value="polyprenyl_synt"/>
    <property type="match status" value="1"/>
</dbReference>
<dbReference type="GO" id="GO:0052923">
    <property type="term" value="F:all-trans-nonaprenyl-diphosphate synthase (geranyl-diphosphate specific) activity"/>
    <property type="evidence" value="ECO:0007669"/>
    <property type="project" value="UniProtKB-EC"/>
</dbReference>
<evidence type="ECO:0000256" key="4">
    <source>
        <dbReference type="ARBA" id="ARBA00022723"/>
    </source>
</evidence>
<dbReference type="GO" id="GO:0008299">
    <property type="term" value="P:isoprenoid biosynthetic process"/>
    <property type="evidence" value="ECO:0007669"/>
    <property type="project" value="InterPro"/>
</dbReference>
<proteinExistence type="inferred from homology"/>
<keyword evidence="3 7" id="KW-0808">Transferase</keyword>
<dbReference type="InterPro" id="IPR002829">
    <property type="entry name" value="DUF116"/>
</dbReference>
<evidence type="ECO:0000256" key="3">
    <source>
        <dbReference type="ARBA" id="ARBA00022679"/>
    </source>
</evidence>
<dbReference type="AlphaFoldDB" id="A0A5C6EEL7"/>
<dbReference type="PANTHER" id="PTHR12001:SF69">
    <property type="entry name" value="ALL TRANS-POLYPRENYL-DIPHOSPHATE SYNTHASE PDSS1"/>
    <property type="match status" value="1"/>
</dbReference>
<comment type="caution">
    <text evidence="7">The sequence shown here is derived from an EMBL/GenBank/DDBJ whole genome shotgun (WGS) entry which is preliminary data.</text>
</comment>
<dbReference type="EMBL" id="SJPW01000007">
    <property type="protein sequence ID" value="TWU47278.1"/>
    <property type="molecule type" value="Genomic_DNA"/>
</dbReference>
<dbReference type="SFLD" id="SFLDS00005">
    <property type="entry name" value="Isoprenoid_Synthase_Type_I"/>
    <property type="match status" value="1"/>
</dbReference>
<dbReference type="Pfam" id="PF01976">
    <property type="entry name" value="DUF116"/>
    <property type="match status" value="1"/>
</dbReference>
<feature type="region of interest" description="Disordered" evidence="6">
    <location>
        <begin position="1"/>
        <end position="32"/>
    </location>
</feature>
<evidence type="ECO:0000256" key="1">
    <source>
        <dbReference type="ARBA" id="ARBA00001946"/>
    </source>
</evidence>
<comment type="similarity">
    <text evidence="2">Belongs to the FPP/GGPP synthase family.</text>
</comment>
<dbReference type="InterPro" id="IPR008949">
    <property type="entry name" value="Isoprenoid_synthase_dom_sf"/>
</dbReference>
<keyword evidence="8" id="KW-1185">Reference proteome</keyword>
<dbReference type="SUPFAM" id="SSF48576">
    <property type="entry name" value="Terpenoid synthases"/>
    <property type="match status" value="1"/>
</dbReference>
<keyword evidence="5" id="KW-0460">Magnesium</keyword>
<dbReference type="GO" id="GO:0046872">
    <property type="term" value="F:metal ion binding"/>
    <property type="evidence" value="ECO:0007669"/>
    <property type="project" value="UniProtKB-KW"/>
</dbReference>
<accession>A0A5C6EEL7</accession>
<protein>
    <submittedName>
        <fullName evidence="7">All-trans-nonaprenyl-diphosphate synthase (Geranyl-diphosphate specific)</fullName>
        <ecNumber evidence="7">2.5.1.84</ecNumber>
    </submittedName>
</protein>
<evidence type="ECO:0000256" key="5">
    <source>
        <dbReference type="ARBA" id="ARBA00022842"/>
    </source>
</evidence>
<dbReference type="InterPro" id="IPR000092">
    <property type="entry name" value="Polyprenyl_synt"/>
</dbReference>
<evidence type="ECO:0000313" key="8">
    <source>
        <dbReference type="Proteomes" id="UP000318288"/>
    </source>
</evidence>
<dbReference type="Gene3D" id="1.10.600.10">
    <property type="entry name" value="Farnesyl Diphosphate Synthase"/>
    <property type="match status" value="1"/>
</dbReference>
<evidence type="ECO:0000256" key="2">
    <source>
        <dbReference type="ARBA" id="ARBA00006706"/>
    </source>
</evidence>